<dbReference type="EC" id="2.4.1.-" evidence="5"/>
<dbReference type="GO" id="GO:0035251">
    <property type="term" value="F:UDP-glucosyltransferase activity"/>
    <property type="evidence" value="ECO:0007669"/>
    <property type="project" value="TreeGrafter"/>
</dbReference>
<feature type="domain" description="Glycosyltransferase N-terminal" evidence="8">
    <location>
        <begin position="12"/>
        <end position="245"/>
    </location>
</feature>
<dbReference type="CDD" id="cd03784">
    <property type="entry name" value="GT1_Gtf-like"/>
    <property type="match status" value="1"/>
</dbReference>
<evidence type="ECO:0000256" key="1">
    <source>
        <dbReference type="ARBA" id="ARBA00009995"/>
    </source>
</evidence>
<dbReference type="PROSITE" id="PS00375">
    <property type="entry name" value="UDPGT"/>
    <property type="match status" value="1"/>
</dbReference>
<dbReference type="Proteomes" id="UP001187192">
    <property type="component" value="Unassembled WGS sequence"/>
</dbReference>
<comment type="similarity">
    <text evidence="1 4">Belongs to the UDP-glycosyltransferase family.</text>
</comment>
<dbReference type="SUPFAM" id="SSF53756">
    <property type="entry name" value="UDP-Glycosyltransferase/glycogen phosphorylase"/>
    <property type="match status" value="1"/>
</dbReference>
<dbReference type="Gene3D" id="3.40.50.2000">
    <property type="entry name" value="Glycogen Phosphorylase B"/>
    <property type="match status" value="2"/>
</dbReference>
<evidence type="ECO:0000256" key="3">
    <source>
        <dbReference type="ARBA" id="ARBA00022679"/>
    </source>
</evidence>
<evidence type="ECO:0000313" key="9">
    <source>
        <dbReference type="EMBL" id="GMN39272.1"/>
    </source>
</evidence>
<dbReference type="InterPro" id="IPR002213">
    <property type="entry name" value="UDP_glucos_trans"/>
</dbReference>
<feature type="chain" id="PRO_5041667833" description="Glycosyltransferase" evidence="7">
    <location>
        <begin position="20"/>
        <end position="496"/>
    </location>
</feature>
<comment type="caution">
    <text evidence="9">The sequence shown here is derived from an EMBL/GenBank/DDBJ whole genome shotgun (WGS) entry which is preliminary data.</text>
</comment>
<feature type="coiled-coil region" evidence="6">
    <location>
        <begin position="428"/>
        <end position="455"/>
    </location>
</feature>
<protein>
    <recommendedName>
        <fullName evidence="5">Glycosyltransferase</fullName>
        <ecNumber evidence="5">2.4.1.-</ecNumber>
    </recommendedName>
</protein>
<accession>A0AA87ZSA4</accession>
<proteinExistence type="inferred from homology"/>
<keyword evidence="7" id="KW-0732">Signal</keyword>
<keyword evidence="6" id="KW-0175">Coiled coil</keyword>
<dbReference type="AlphaFoldDB" id="A0AA87ZSA4"/>
<dbReference type="PANTHER" id="PTHR48047:SF229">
    <property type="entry name" value="UDP-GLYCOSYLTRANSFERASE 73C3-RELATED"/>
    <property type="match status" value="1"/>
</dbReference>
<dbReference type="PANTHER" id="PTHR48047">
    <property type="entry name" value="GLYCOSYLTRANSFERASE"/>
    <property type="match status" value="1"/>
</dbReference>
<dbReference type="Pfam" id="PF26168">
    <property type="entry name" value="Glyco_transf_N"/>
    <property type="match status" value="1"/>
</dbReference>
<keyword evidence="10" id="KW-1185">Reference proteome</keyword>
<dbReference type="FunFam" id="3.40.50.2000:FF:000071">
    <property type="entry name" value="Glycosyltransferase"/>
    <property type="match status" value="1"/>
</dbReference>
<evidence type="ECO:0000259" key="8">
    <source>
        <dbReference type="Pfam" id="PF26168"/>
    </source>
</evidence>
<gene>
    <name evidence="9" type="ORF">TIFTF001_008502</name>
</gene>
<evidence type="ECO:0000256" key="2">
    <source>
        <dbReference type="ARBA" id="ARBA00022676"/>
    </source>
</evidence>
<dbReference type="Gramene" id="FCD_00005352-RA">
    <property type="protein sequence ID" value="FCD_00005352-RA:cds"/>
    <property type="gene ID" value="FCD_00005352"/>
</dbReference>
<feature type="signal peptide" evidence="7">
    <location>
        <begin position="1"/>
        <end position="19"/>
    </location>
</feature>
<sequence>MAFQAPQLHFLLFPLMAQGHMIPMVDIARLLAQRGAKITIVTTPQNAARFKEVLTRARESGLHIDLIQLKFPSQEAGLPEGCESLDMLPSPEHTLNFFNAINMLQQPAEEMLEELTPRPSCVISDMCLPWTIHIARKFNIPRISFHGPGCFVLLCLHNIHAAKVLENISSETESFVVPDLPYRIEVTKAQLPGALTSNWTRFREQSMEAEMGSYGVIMNTFEELEPEFVKAYKKARKDKVWYIGPASLCNKDHLDKAQRGKMSVIEDHECLKWLDSWEPSSVVYACLGSLCNLTAPQLIELGLGLEASNKPFIWVIRGGSRLEELEKWIMEDGFEERTKGRGLLIRGWSPQVLILSHPAVGGFLTHCGWNSTLEGVCAGVPMITWPLFADQFLNEKLVVQVLNIAISLGVEEPLTWGEEEKIGVKVKRENVKRAIERVMEEGEESRERRERARKLGEMAKRALEEGGSSHLNMTLFIEEIIKLGSHHHHHHHQNGI</sequence>
<dbReference type="InterPro" id="IPR058980">
    <property type="entry name" value="Glyco_transf_N"/>
</dbReference>
<dbReference type="FunFam" id="3.40.50.2000:FF:000047">
    <property type="entry name" value="Glycosyltransferase"/>
    <property type="match status" value="1"/>
</dbReference>
<organism evidence="9 10">
    <name type="scientific">Ficus carica</name>
    <name type="common">Common fig</name>
    <dbReference type="NCBI Taxonomy" id="3494"/>
    <lineage>
        <taxon>Eukaryota</taxon>
        <taxon>Viridiplantae</taxon>
        <taxon>Streptophyta</taxon>
        <taxon>Embryophyta</taxon>
        <taxon>Tracheophyta</taxon>
        <taxon>Spermatophyta</taxon>
        <taxon>Magnoliopsida</taxon>
        <taxon>eudicotyledons</taxon>
        <taxon>Gunneridae</taxon>
        <taxon>Pentapetalae</taxon>
        <taxon>rosids</taxon>
        <taxon>fabids</taxon>
        <taxon>Rosales</taxon>
        <taxon>Moraceae</taxon>
        <taxon>Ficeae</taxon>
        <taxon>Ficus</taxon>
    </lineage>
</organism>
<dbReference type="EMBL" id="BTGU01000009">
    <property type="protein sequence ID" value="GMN39272.1"/>
    <property type="molecule type" value="Genomic_DNA"/>
</dbReference>
<keyword evidence="2 4" id="KW-0328">Glycosyltransferase</keyword>
<name>A0AA87ZSA4_FICCA</name>
<keyword evidence="3 4" id="KW-0808">Transferase</keyword>
<dbReference type="InterPro" id="IPR035595">
    <property type="entry name" value="UDP_glycos_trans_CS"/>
</dbReference>
<evidence type="ECO:0000256" key="6">
    <source>
        <dbReference type="SAM" id="Coils"/>
    </source>
</evidence>
<dbReference type="Pfam" id="PF00201">
    <property type="entry name" value="UDPGT"/>
    <property type="match status" value="1"/>
</dbReference>
<evidence type="ECO:0000256" key="5">
    <source>
        <dbReference type="RuleBase" id="RU362057"/>
    </source>
</evidence>
<evidence type="ECO:0000313" key="10">
    <source>
        <dbReference type="Proteomes" id="UP001187192"/>
    </source>
</evidence>
<evidence type="ECO:0000256" key="4">
    <source>
        <dbReference type="RuleBase" id="RU003718"/>
    </source>
</evidence>
<evidence type="ECO:0000256" key="7">
    <source>
        <dbReference type="SAM" id="SignalP"/>
    </source>
</evidence>
<reference evidence="9" key="1">
    <citation type="submission" date="2023-07" db="EMBL/GenBank/DDBJ databases">
        <title>draft genome sequence of fig (Ficus carica).</title>
        <authorList>
            <person name="Takahashi T."/>
            <person name="Nishimura K."/>
        </authorList>
    </citation>
    <scope>NUCLEOTIDE SEQUENCE</scope>
</reference>